<reference evidence="2" key="1">
    <citation type="submission" date="2016-12" db="EMBL/GenBank/DDBJ databases">
        <title>The genomes of Aspergillus section Nigri reveals drivers in fungal speciation.</title>
        <authorList>
            <consortium name="DOE Joint Genome Institute"/>
            <person name="Vesth T.C."/>
            <person name="Nybo J."/>
            <person name="Theobald S."/>
            <person name="Brandl J."/>
            <person name="Frisvad J.C."/>
            <person name="Nielsen K.F."/>
            <person name="Lyhne E.K."/>
            <person name="Kogle M.E."/>
            <person name="Kuo A."/>
            <person name="Riley R."/>
            <person name="Clum A."/>
            <person name="Nolan M."/>
            <person name="Lipzen A."/>
            <person name="Salamov A."/>
            <person name="Henrissat B."/>
            <person name="Wiebenga A."/>
            <person name="De vries R.P."/>
            <person name="Grigoriev I.V."/>
            <person name="Mortensen U.H."/>
            <person name="Andersen M.R."/>
            <person name="Baker S.E."/>
        </authorList>
    </citation>
    <scope>NUCLEOTIDE SEQUENCE</scope>
    <source>
        <strain evidence="2">CBS 122712</strain>
    </source>
</reference>
<comment type="caution">
    <text evidence="2">The sequence shown here is derived from an EMBL/GenBank/DDBJ whole genome shotgun (WGS) entry which is preliminary data.</text>
</comment>
<dbReference type="AlphaFoldDB" id="A0A317W3B6"/>
<evidence type="ECO:0000313" key="2">
    <source>
        <dbReference type="EMBL" id="PWY81054.1"/>
    </source>
</evidence>
<organism evidence="2 3">
    <name type="scientific">Aspergillus eucalypticola (strain CBS 122712 / IBT 29274)</name>
    <dbReference type="NCBI Taxonomy" id="1448314"/>
    <lineage>
        <taxon>Eukaryota</taxon>
        <taxon>Fungi</taxon>
        <taxon>Dikarya</taxon>
        <taxon>Ascomycota</taxon>
        <taxon>Pezizomycotina</taxon>
        <taxon>Eurotiomycetes</taxon>
        <taxon>Eurotiomycetidae</taxon>
        <taxon>Eurotiales</taxon>
        <taxon>Aspergillaceae</taxon>
        <taxon>Aspergillus</taxon>
        <taxon>Aspergillus subgen. Circumdati</taxon>
    </lineage>
</organism>
<feature type="compositionally biased region" description="Polar residues" evidence="1">
    <location>
        <begin position="95"/>
        <end position="113"/>
    </location>
</feature>
<feature type="compositionally biased region" description="Polar residues" evidence="1">
    <location>
        <begin position="1"/>
        <end position="16"/>
    </location>
</feature>
<accession>A0A317W3B6</accession>
<evidence type="ECO:0000256" key="1">
    <source>
        <dbReference type="SAM" id="MobiDB-lite"/>
    </source>
</evidence>
<dbReference type="GeneID" id="37052378"/>
<proteinExistence type="predicted"/>
<evidence type="ECO:0000313" key="3">
    <source>
        <dbReference type="Proteomes" id="UP000246171"/>
    </source>
</evidence>
<sequence length="129" mass="14142">MIRSSFDWNSRFSDTSDLPPPRGCGRTAQRDAFICQSITRITESGTRTWKGGTRLAEELGSGLRKITPDETEEQLVITGCAFMAQGPPPPLFIVSQPSQGRNPLPNQTPSRSAVGQWEFPTMREGNGST</sequence>
<feature type="region of interest" description="Disordered" evidence="1">
    <location>
        <begin position="88"/>
        <end position="129"/>
    </location>
</feature>
<gene>
    <name evidence="2" type="ORF">BO83DRAFT_375259</name>
</gene>
<dbReference type="EMBL" id="MSFU01000004">
    <property type="protein sequence ID" value="PWY81054.1"/>
    <property type="molecule type" value="Genomic_DNA"/>
</dbReference>
<dbReference type="RefSeq" id="XP_025391477.1">
    <property type="nucleotide sequence ID" value="XM_025530416.1"/>
</dbReference>
<feature type="region of interest" description="Disordered" evidence="1">
    <location>
        <begin position="1"/>
        <end position="27"/>
    </location>
</feature>
<name>A0A317W3B6_ASPEC</name>
<keyword evidence="3" id="KW-1185">Reference proteome</keyword>
<dbReference type="VEuPathDB" id="FungiDB:BO83DRAFT_375259"/>
<protein>
    <submittedName>
        <fullName evidence="2">Uncharacterized protein</fullName>
    </submittedName>
</protein>
<dbReference type="Proteomes" id="UP000246171">
    <property type="component" value="Unassembled WGS sequence"/>
</dbReference>
<dbReference type="OrthoDB" id="10507036at2759"/>